<evidence type="ECO:0000256" key="2">
    <source>
        <dbReference type="PROSITE-ProRule" id="PRU00591"/>
    </source>
</evidence>
<feature type="signal peptide" evidence="3">
    <location>
        <begin position="1"/>
        <end position="25"/>
    </location>
</feature>
<evidence type="ECO:0000313" key="4">
    <source>
        <dbReference type="EMBL" id="ODM12374.1"/>
    </source>
</evidence>
<dbReference type="InterPro" id="IPR018337">
    <property type="entry name" value="Cell_wall/Cho-bd_repeat"/>
</dbReference>
<comment type="caution">
    <text evidence="4">The sequence shown here is derived from an EMBL/GenBank/DDBJ whole genome shotgun (WGS) entry which is preliminary data.</text>
</comment>
<protein>
    <submittedName>
        <fullName evidence="4">Uncharacterized protein</fullName>
    </submittedName>
</protein>
<dbReference type="GeneID" id="93303452"/>
<keyword evidence="3" id="KW-0732">Signal</keyword>
<accession>A0A1E3AUQ4</accession>
<dbReference type="SUPFAM" id="SSF69360">
    <property type="entry name" value="Cell wall binding repeat"/>
    <property type="match status" value="1"/>
</dbReference>
<feature type="repeat" description="Cell wall-binding" evidence="2">
    <location>
        <begin position="66"/>
        <end position="85"/>
    </location>
</feature>
<reference evidence="4 5" key="1">
    <citation type="submission" date="2016-07" db="EMBL/GenBank/DDBJ databases">
        <title>Characterization of isolates of Eisenbergiella tayi derived from blood cultures, using whole genome sequencing.</title>
        <authorList>
            <person name="Burdz T."/>
            <person name="Wiebe D."/>
            <person name="Huynh C."/>
            <person name="Bernard K."/>
        </authorList>
    </citation>
    <scope>NUCLEOTIDE SEQUENCE [LARGE SCALE GENOMIC DNA]</scope>
    <source>
        <strain evidence="4 5">NML 120489</strain>
    </source>
</reference>
<sequence length="203" mass="21659">MRKKIIALLTTALLFSAAIPTTVNAAGFVQDTAGVKYQNDDGTYTTDSWVQVGANIYHVDVNGIVQTGWIQVGGLWYFLDDTGICTNPEGTVTPPAQQAAEAVPQANPFAAAGWSVYTPTDPASLQNGVAAGLIGFDGAQYWAAPGFVSTPAPAVNPQEKIVYVTNTGSKYHRDGCRYLRESKIPMNYSDAIKSYTPCSVCKP</sequence>
<keyword evidence="1" id="KW-0677">Repeat</keyword>
<feature type="chain" id="PRO_5009123232" evidence="3">
    <location>
        <begin position="26"/>
        <end position="203"/>
    </location>
</feature>
<evidence type="ECO:0000313" key="5">
    <source>
        <dbReference type="Proteomes" id="UP000095003"/>
    </source>
</evidence>
<dbReference type="AlphaFoldDB" id="A0A1E3AUQ4"/>
<dbReference type="RefSeq" id="WP_069155383.1">
    <property type="nucleotide sequence ID" value="NZ_DBFYTC010000208.1"/>
</dbReference>
<gene>
    <name evidence="4" type="ORF">BEH84_00088</name>
</gene>
<evidence type="ECO:0000256" key="1">
    <source>
        <dbReference type="ARBA" id="ARBA00022737"/>
    </source>
</evidence>
<organism evidence="4 5">
    <name type="scientific">Eisenbergiella tayi</name>
    <dbReference type="NCBI Taxonomy" id="1432052"/>
    <lineage>
        <taxon>Bacteria</taxon>
        <taxon>Bacillati</taxon>
        <taxon>Bacillota</taxon>
        <taxon>Clostridia</taxon>
        <taxon>Lachnospirales</taxon>
        <taxon>Lachnospiraceae</taxon>
        <taxon>Eisenbergiella</taxon>
    </lineage>
</organism>
<dbReference type="Proteomes" id="UP000095003">
    <property type="component" value="Unassembled WGS sequence"/>
</dbReference>
<dbReference type="PROSITE" id="PS51170">
    <property type="entry name" value="CW"/>
    <property type="match status" value="1"/>
</dbReference>
<name>A0A1E3AUQ4_9FIRM</name>
<dbReference type="Gene3D" id="2.10.270.10">
    <property type="entry name" value="Cholin Binding"/>
    <property type="match status" value="1"/>
</dbReference>
<evidence type="ECO:0000256" key="3">
    <source>
        <dbReference type="SAM" id="SignalP"/>
    </source>
</evidence>
<dbReference type="EMBL" id="MCGI01000001">
    <property type="protein sequence ID" value="ODM12374.1"/>
    <property type="molecule type" value="Genomic_DNA"/>
</dbReference>
<proteinExistence type="predicted"/>
<dbReference type="Pfam" id="PF01473">
    <property type="entry name" value="Choline_bind_1"/>
    <property type="match status" value="1"/>
</dbReference>